<evidence type="ECO:0000313" key="3">
    <source>
        <dbReference type="Proteomes" id="UP000321523"/>
    </source>
</evidence>
<proteinExistence type="predicted"/>
<dbReference type="Proteomes" id="UP000321523">
    <property type="component" value="Unassembled WGS sequence"/>
</dbReference>
<dbReference type="RefSeq" id="WP_044436853.1">
    <property type="nucleotide sequence ID" value="NZ_BJYZ01000032.1"/>
</dbReference>
<organism evidence="2 3">
    <name type="scientific">Skermanella aerolata</name>
    <dbReference type="NCBI Taxonomy" id="393310"/>
    <lineage>
        <taxon>Bacteria</taxon>
        <taxon>Pseudomonadati</taxon>
        <taxon>Pseudomonadota</taxon>
        <taxon>Alphaproteobacteria</taxon>
        <taxon>Rhodospirillales</taxon>
        <taxon>Azospirillaceae</taxon>
        <taxon>Skermanella</taxon>
    </lineage>
</organism>
<protein>
    <submittedName>
        <fullName evidence="2">Uncharacterized protein</fullName>
    </submittedName>
</protein>
<feature type="transmembrane region" description="Helical" evidence="1">
    <location>
        <begin position="58"/>
        <end position="83"/>
    </location>
</feature>
<dbReference type="EMBL" id="BJYZ01000032">
    <property type="protein sequence ID" value="GEO41823.1"/>
    <property type="molecule type" value="Genomic_DNA"/>
</dbReference>
<keyword evidence="1" id="KW-0472">Membrane</keyword>
<sequence length="85" mass="8821">MNDQAEILKQTLAAALPRIAVALAVCLLMLGVGVVIVTEGASLVRSLTGTLPQPWRSLLLLATLAAGLATISIVGKLILGYILTR</sequence>
<dbReference type="AlphaFoldDB" id="A0A512DZB0"/>
<evidence type="ECO:0000256" key="1">
    <source>
        <dbReference type="SAM" id="Phobius"/>
    </source>
</evidence>
<name>A0A512DZB0_9PROT</name>
<keyword evidence="1" id="KW-0812">Transmembrane</keyword>
<keyword evidence="1" id="KW-1133">Transmembrane helix</keyword>
<evidence type="ECO:0000313" key="2">
    <source>
        <dbReference type="EMBL" id="GEO41823.1"/>
    </source>
</evidence>
<feature type="transmembrane region" description="Helical" evidence="1">
    <location>
        <begin position="12"/>
        <end position="38"/>
    </location>
</feature>
<gene>
    <name evidence="2" type="ORF">SAE02_59710</name>
</gene>
<keyword evidence="3" id="KW-1185">Reference proteome</keyword>
<accession>A0A512DZB0</accession>
<reference evidence="2 3" key="1">
    <citation type="submission" date="2019-07" db="EMBL/GenBank/DDBJ databases">
        <title>Whole genome shotgun sequence of Skermanella aerolata NBRC 106429.</title>
        <authorList>
            <person name="Hosoyama A."/>
            <person name="Uohara A."/>
            <person name="Ohji S."/>
            <person name="Ichikawa N."/>
        </authorList>
    </citation>
    <scope>NUCLEOTIDE SEQUENCE [LARGE SCALE GENOMIC DNA]</scope>
    <source>
        <strain evidence="2 3">NBRC 106429</strain>
    </source>
</reference>
<comment type="caution">
    <text evidence="2">The sequence shown here is derived from an EMBL/GenBank/DDBJ whole genome shotgun (WGS) entry which is preliminary data.</text>
</comment>